<reference evidence="3 4" key="1">
    <citation type="submission" date="2016-09" db="EMBL/GenBank/DDBJ databases">
        <title>The complete genome sequences of Rhizobium gallicum, symbiovars gallicum and phaseoli, symbionts associated to common bean (Phaseolus vulgaris).</title>
        <authorList>
            <person name="Bustos P."/>
            <person name="Santamaria R.I."/>
            <person name="Perez-Carrascal O.M."/>
            <person name="Juarez S."/>
            <person name="Lozano L."/>
            <person name="Martinez-Flores I."/>
            <person name="Martinez-Romero E."/>
            <person name="Cevallos M."/>
            <person name="Romero D."/>
            <person name="Davila G."/>
            <person name="Gonzalez V."/>
        </authorList>
    </citation>
    <scope>NUCLEOTIDE SEQUENCE [LARGE SCALE GENOMIC DNA]</scope>
    <source>
        <strain evidence="3 4">IE4872</strain>
        <plasmid evidence="4">prgalie4872d</plasmid>
    </source>
</reference>
<dbReference type="InterPro" id="IPR006119">
    <property type="entry name" value="Resolv_N"/>
</dbReference>
<dbReference type="EMBL" id="CP017105">
    <property type="protein sequence ID" value="APO72099.1"/>
    <property type="molecule type" value="Genomic_DNA"/>
</dbReference>
<proteinExistence type="predicted"/>
<evidence type="ECO:0000313" key="3">
    <source>
        <dbReference type="EMBL" id="APO72099.1"/>
    </source>
</evidence>
<gene>
    <name evidence="3" type="ORF">IE4872_PD01578</name>
</gene>
<keyword evidence="3" id="KW-0614">Plasmid</keyword>
<accession>A0A1L5NW66</accession>
<protein>
    <recommendedName>
        <fullName evidence="2">Resolvase/invertase-type recombinase catalytic domain-containing protein</fullName>
    </recommendedName>
</protein>
<dbReference type="GO" id="GO:0000150">
    <property type="term" value="F:DNA strand exchange activity"/>
    <property type="evidence" value="ECO:0007669"/>
    <property type="project" value="InterPro"/>
</dbReference>
<evidence type="ECO:0000313" key="4">
    <source>
        <dbReference type="Proteomes" id="UP000184749"/>
    </source>
</evidence>
<name>A0A1L5NW66_9HYPH</name>
<dbReference type="PROSITE" id="PS51736">
    <property type="entry name" value="RECOMBINASES_3"/>
    <property type="match status" value="1"/>
</dbReference>
<organism evidence="3 4">
    <name type="scientific">Rhizobium gallicum</name>
    <dbReference type="NCBI Taxonomy" id="56730"/>
    <lineage>
        <taxon>Bacteria</taxon>
        <taxon>Pseudomonadati</taxon>
        <taxon>Pseudomonadota</taxon>
        <taxon>Alphaproteobacteria</taxon>
        <taxon>Hyphomicrobiales</taxon>
        <taxon>Rhizobiaceae</taxon>
        <taxon>Rhizobium/Agrobacterium group</taxon>
        <taxon>Rhizobium</taxon>
    </lineage>
</organism>
<feature type="region of interest" description="Disordered" evidence="1">
    <location>
        <begin position="32"/>
        <end position="61"/>
    </location>
</feature>
<dbReference type="AlphaFoldDB" id="A0A1L5NW66"/>
<evidence type="ECO:0000256" key="1">
    <source>
        <dbReference type="SAM" id="MobiDB-lite"/>
    </source>
</evidence>
<feature type="domain" description="Resolvase/invertase-type recombinase catalytic" evidence="2">
    <location>
        <begin position="1"/>
        <end position="33"/>
    </location>
</feature>
<dbReference type="Proteomes" id="UP000184749">
    <property type="component" value="Plasmid pRgalIE4872d"/>
</dbReference>
<geneLocation type="plasmid" evidence="4">
    <name>prgalie4872d</name>
</geneLocation>
<dbReference type="GO" id="GO:0003677">
    <property type="term" value="F:DNA binding"/>
    <property type="evidence" value="ECO:0007669"/>
    <property type="project" value="InterPro"/>
</dbReference>
<sequence>MFSLQVLGAVAQLERALIAERTKADLKAAKAGWPTCRQPRPSRTLPGGNPCRFSGSRTSLPERTDLVGADMTAHRTAAAQLGQCHANPQ</sequence>
<evidence type="ECO:0000259" key="2">
    <source>
        <dbReference type="PROSITE" id="PS51736"/>
    </source>
</evidence>